<dbReference type="OrthoDB" id="236897at2"/>
<dbReference type="EMBL" id="PZJJ01000010">
    <property type="protein sequence ID" value="PTL39118.1"/>
    <property type="molecule type" value="Genomic_DNA"/>
</dbReference>
<dbReference type="InterPro" id="IPR011009">
    <property type="entry name" value="Kinase-like_dom_sf"/>
</dbReference>
<reference evidence="2 3" key="1">
    <citation type="submission" date="2018-03" db="EMBL/GenBank/DDBJ databases">
        <title>Alkalicoccus saliphilus sp. nov., isolated from a mineral pool.</title>
        <authorList>
            <person name="Zhao B."/>
        </authorList>
    </citation>
    <scope>NUCLEOTIDE SEQUENCE [LARGE SCALE GENOMIC DNA]</scope>
    <source>
        <strain evidence="2 3">6AG</strain>
    </source>
</reference>
<dbReference type="InterPro" id="IPR002575">
    <property type="entry name" value="Aminoglycoside_PTrfase"/>
</dbReference>
<sequence length="265" mass="30645">MKEDGGKEQKLSGGNVSDVYRSEDTVRRQLKPVSALIHPLLKHLEAKGFDFAPKFLGIDEQGREVLTYIEGEAGNYPLKEYMWSDDVLKEIAEKQRAFHDAVADFLVPDRWQPLDNTPDNFEVICHNDFAVYNIIFHQEKPVGIIDFDVAAPGPRLWDIAYTLYTCVPLSRFYLTETGKAVYYNPAQDAGRIKQRVQLFFASYGMEGMEKNYLEMTVRRLEGLCMYMKRKAAEGDEAFQKMIKEGHLEHYINDMAFLRKHGKEWV</sequence>
<keyword evidence="3" id="KW-1185">Reference proteome</keyword>
<keyword evidence="2" id="KW-0808">Transferase</keyword>
<name>A0A2T4U6U3_9BACI</name>
<dbReference type="Proteomes" id="UP000240509">
    <property type="component" value="Unassembled WGS sequence"/>
</dbReference>
<evidence type="ECO:0000313" key="2">
    <source>
        <dbReference type="EMBL" id="PTL39118.1"/>
    </source>
</evidence>
<accession>A0A2T4U6U3</accession>
<proteinExistence type="predicted"/>
<dbReference type="RefSeq" id="WP_107584719.1">
    <property type="nucleotide sequence ID" value="NZ_PZJJ01000010.1"/>
</dbReference>
<comment type="caution">
    <text evidence="2">The sequence shown here is derived from an EMBL/GenBank/DDBJ whole genome shotgun (WGS) entry which is preliminary data.</text>
</comment>
<dbReference type="SUPFAM" id="SSF56112">
    <property type="entry name" value="Protein kinase-like (PK-like)"/>
    <property type="match status" value="1"/>
</dbReference>
<evidence type="ECO:0000313" key="3">
    <source>
        <dbReference type="Proteomes" id="UP000240509"/>
    </source>
</evidence>
<evidence type="ECO:0000259" key="1">
    <source>
        <dbReference type="Pfam" id="PF01636"/>
    </source>
</evidence>
<dbReference type="Gene3D" id="3.90.1200.10">
    <property type="match status" value="1"/>
</dbReference>
<protein>
    <submittedName>
        <fullName evidence="2">Aminoglycoside phosphotransferase</fullName>
    </submittedName>
</protein>
<feature type="domain" description="Aminoglycoside phosphotransferase" evidence="1">
    <location>
        <begin position="110"/>
        <end position="178"/>
    </location>
</feature>
<dbReference type="GO" id="GO:0016740">
    <property type="term" value="F:transferase activity"/>
    <property type="evidence" value="ECO:0007669"/>
    <property type="project" value="UniProtKB-KW"/>
</dbReference>
<organism evidence="2 3">
    <name type="scientific">Alkalicoccus saliphilus</name>
    <dbReference type="NCBI Taxonomy" id="200989"/>
    <lineage>
        <taxon>Bacteria</taxon>
        <taxon>Bacillati</taxon>
        <taxon>Bacillota</taxon>
        <taxon>Bacilli</taxon>
        <taxon>Bacillales</taxon>
        <taxon>Bacillaceae</taxon>
        <taxon>Alkalicoccus</taxon>
    </lineage>
</organism>
<dbReference type="Pfam" id="PF01636">
    <property type="entry name" value="APH"/>
    <property type="match status" value="1"/>
</dbReference>
<dbReference type="AlphaFoldDB" id="A0A2T4U6U3"/>
<gene>
    <name evidence="2" type="ORF">C6Y45_08035</name>
</gene>